<dbReference type="PANTHER" id="PTHR43047:SF72">
    <property type="entry name" value="OSMOSENSING HISTIDINE PROTEIN KINASE SLN1"/>
    <property type="match status" value="1"/>
</dbReference>
<evidence type="ECO:0000256" key="6">
    <source>
        <dbReference type="ARBA" id="ARBA00022553"/>
    </source>
</evidence>
<dbReference type="GO" id="GO:0009927">
    <property type="term" value="F:histidine phosphotransfer kinase activity"/>
    <property type="evidence" value="ECO:0007669"/>
    <property type="project" value="TreeGrafter"/>
</dbReference>
<keyword evidence="15" id="KW-0175">Coiled coil</keyword>
<dbReference type="SMART" id="SM00448">
    <property type="entry name" value="REC"/>
    <property type="match status" value="1"/>
</dbReference>
<evidence type="ECO:0000259" key="18">
    <source>
        <dbReference type="PROSITE" id="PS50110"/>
    </source>
</evidence>
<keyword evidence="10" id="KW-0547">Nucleotide-binding</keyword>
<evidence type="ECO:0000256" key="5">
    <source>
        <dbReference type="ARBA" id="ARBA00022519"/>
    </source>
</evidence>
<dbReference type="FunFam" id="3.30.565.10:FF:000010">
    <property type="entry name" value="Sensor histidine kinase RcsC"/>
    <property type="match status" value="1"/>
</dbReference>
<dbReference type="Pfam" id="PF00512">
    <property type="entry name" value="HisKA"/>
    <property type="match status" value="1"/>
</dbReference>
<dbReference type="InterPro" id="IPR036097">
    <property type="entry name" value="HisK_dim/P_sf"/>
</dbReference>
<dbReference type="InterPro" id="IPR004358">
    <property type="entry name" value="Sig_transdc_His_kin-like_C"/>
</dbReference>
<keyword evidence="5" id="KW-0997">Cell inner membrane</keyword>
<dbReference type="EMBL" id="CP032819">
    <property type="protein sequence ID" value="AZS30171.1"/>
    <property type="molecule type" value="Genomic_DNA"/>
</dbReference>
<evidence type="ECO:0000256" key="12">
    <source>
        <dbReference type="ARBA" id="ARBA00023136"/>
    </source>
</evidence>
<dbReference type="CDD" id="cd17546">
    <property type="entry name" value="REC_hyHK_CKI1_RcsC-like"/>
    <property type="match status" value="1"/>
</dbReference>
<keyword evidence="4" id="KW-1003">Cell membrane</keyword>
<dbReference type="InterPro" id="IPR036641">
    <property type="entry name" value="HPT_dom_sf"/>
</dbReference>
<dbReference type="Pfam" id="PF02518">
    <property type="entry name" value="HATPase_c"/>
    <property type="match status" value="1"/>
</dbReference>
<dbReference type="Gene3D" id="3.40.50.2300">
    <property type="match status" value="1"/>
</dbReference>
<feature type="coiled-coil region" evidence="15">
    <location>
        <begin position="244"/>
        <end position="276"/>
    </location>
</feature>
<keyword evidence="7" id="KW-0808">Transferase</keyword>
<keyword evidence="9" id="KW-0418">Kinase</keyword>
<feature type="transmembrane region" description="Helical" evidence="16">
    <location>
        <begin position="12"/>
        <end position="31"/>
    </location>
</feature>
<protein>
    <recommendedName>
        <fullName evidence="3">histidine kinase</fullName>
        <ecNumber evidence="3">2.7.13.3</ecNumber>
    </recommendedName>
</protein>
<dbReference type="SUPFAM" id="SSF47384">
    <property type="entry name" value="Homodimeric domain of signal transducing histidine kinase"/>
    <property type="match status" value="1"/>
</dbReference>
<evidence type="ECO:0000256" key="13">
    <source>
        <dbReference type="PROSITE-ProRule" id="PRU00110"/>
    </source>
</evidence>
<comment type="catalytic activity">
    <reaction evidence="1">
        <text>ATP + protein L-histidine = ADP + protein N-phospho-L-histidine.</text>
        <dbReference type="EC" id="2.7.13.3"/>
    </reaction>
</comment>
<dbReference type="SUPFAM" id="SSF55874">
    <property type="entry name" value="ATPase domain of HSP90 chaperone/DNA topoisomerase II/histidine kinase"/>
    <property type="match status" value="1"/>
</dbReference>
<dbReference type="InterPro" id="IPR036890">
    <property type="entry name" value="HATPase_C_sf"/>
</dbReference>
<sequence length="826" mass="94551">MQRPFKFTKLKLITGYILILLLGAIAIIFIYKQTIALTQKGSDEIVIQQKLFIISNTLTKLYEAENTGIAFSQTGAQKNFDTYMKLIEKIRDNMDTLKNLSISSEQNLRIDTINTLLSKRIKNLKDLYYVKKYYIPEDFYHKTIEKIGTIKDSTDVIPDLREKIITVIDSNYIIRERKGLFRTKRDSILKVDTTLHRIVDTLSMVTTSNNTDTLMNVIRDSWKQYQQQKEEINAEVSRRESIVIQSGQHITERLKRVLKELEKEELESTMIRLEQQQITTHHLTRTISWIAIIACVLVVFFVVLIINDITQSQRYRRELEAAKTYTERLLHNREKLMLTVTHDIKSPLSSIIGYIELLNNTQLEERQHYFLKNMKGSAEHILHLANNMLDFSKLESNKMEVNTVPYNPERLLQEITDSFLPLAAQKGLKLKSDISNTLNGLYLGDSMKVRQIVVNILSNAIKYTREGNISLSAFVPDTKDDQFIIAIKDSGPGMTEEEQKLIFKEFTRLNPQHNNGAEGTGLGLTITLQLVHLLDGELTLESKKGEGSTFTVKLPLIKASAQEPQPVAPSSSTPVIHEGMKAFIVDDDTLQLTVTTELLQKVGIQCDTCTRPQEVLSRLEKGNYNMVLSDIQMPGMDGFELVQQIRKSVNQQIKNIPVIALSARDDMHEKEYQEAGFSAYLNKPYTPEQLYSRVNNLLGCAITTKQPTTQMSDKNAPYNLDMIMVFADNDKDTANQIIGSFLTDCKTNFQLLAKHLEAHETEQIAKLAHKMLPMFKQLSINKVIPSLLFLEKMPLDTEENKIRENIEKILQEGNNILQLLEKETRQ</sequence>
<dbReference type="PROSITE" id="PS50110">
    <property type="entry name" value="RESPONSE_REGULATORY"/>
    <property type="match status" value="1"/>
</dbReference>
<dbReference type="RefSeq" id="WP_106480815.1">
    <property type="nucleotide sequence ID" value="NZ_CP032819.1"/>
</dbReference>
<feature type="modified residue" description="Phosphohistidine" evidence="13">
    <location>
        <position position="769"/>
    </location>
</feature>
<evidence type="ECO:0000256" key="1">
    <source>
        <dbReference type="ARBA" id="ARBA00000085"/>
    </source>
</evidence>
<gene>
    <name evidence="20" type="ORF">D8S85_11885</name>
</gene>
<evidence type="ECO:0000256" key="10">
    <source>
        <dbReference type="ARBA" id="ARBA00022840"/>
    </source>
</evidence>
<feature type="domain" description="Response regulatory" evidence="18">
    <location>
        <begin position="581"/>
        <end position="698"/>
    </location>
</feature>
<dbReference type="InterPro" id="IPR005467">
    <property type="entry name" value="His_kinase_dom"/>
</dbReference>
<feature type="transmembrane region" description="Helical" evidence="16">
    <location>
        <begin position="287"/>
        <end position="307"/>
    </location>
</feature>
<evidence type="ECO:0000256" key="3">
    <source>
        <dbReference type="ARBA" id="ARBA00012438"/>
    </source>
</evidence>
<keyword evidence="21" id="KW-1185">Reference proteome</keyword>
<evidence type="ECO:0000256" key="8">
    <source>
        <dbReference type="ARBA" id="ARBA00022692"/>
    </source>
</evidence>
<name>A0A3Q9IQ44_9BACT</name>
<evidence type="ECO:0000313" key="21">
    <source>
        <dbReference type="Proteomes" id="UP000270673"/>
    </source>
</evidence>
<dbReference type="SUPFAM" id="SSF52172">
    <property type="entry name" value="CheY-like"/>
    <property type="match status" value="1"/>
</dbReference>
<dbReference type="SMART" id="SM00387">
    <property type="entry name" value="HATPase_c"/>
    <property type="match status" value="1"/>
</dbReference>
<dbReference type="EC" id="2.7.13.3" evidence="3"/>
<dbReference type="Gene3D" id="1.10.287.130">
    <property type="match status" value="1"/>
</dbReference>
<dbReference type="InterPro" id="IPR011006">
    <property type="entry name" value="CheY-like_superfamily"/>
</dbReference>
<keyword evidence="6 14" id="KW-0597">Phosphoprotein</keyword>
<dbReference type="AlphaFoldDB" id="A0A3Q9IQ44"/>
<evidence type="ECO:0000256" key="9">
    <source>
        <dbReference type="ARBA" id="ARBA00022777"/>
    </source>
</evidence>
<dbReference type="PROSITE" id="PS50109">
    <property type="entry name" value="HIS_KIN"/>
    <property type="match status" value="1"/>
</dbReference>
<dbReference type="PANTHER" id="PTHR43047">
    <property type="entry name" value="TWO-COMPONENT HISTIDINE PROTEIN KINASE"/>
    <property type="match status" value="1"/>
</dbReference>
<evidence type="ECO:0000256" key="15">
    <source>
        <dbReference type="SAM" id="Coils"/>
    </source>
</evidence>
<dbReference type="InterPro" id="IPR008207">
    <property type="entry name" value="Sig_transdc_His_kin_Hpt_dom"/>
</dbReference>
<dbReference type="CDD" id="cd00082">
    <property type="entry name" value="HisKA"/>
    <property type="match status" value="1"/>
</dbReference>
<dbReference type="GO" id="GO:0000155">
    <property type="term" value="F:phosphorelay sensor kinase activity"/>
    <property type="evidence" value="ECO:0007669"/>
    <property type="project" value="InterPro"/>
</dbReference>
<keyword evidence="8 16" id="KW-0812">Transmembrane</keyword>
<dbReference type="OrthoDB" id="1046984at2"/>
<dbReference type="Pfam" id="PF00072">
    <property type="entry name" value="Response_reg"/>
    <property type="match status" value="1"/>
</dbReference>
<dbReference type="PROSITE" id="PS50894">
    <property type="entry name" value="HPT"/>
    <property type="match status" value="1"/>
</dbReference>
<dbReference type="Gene3D" id="1.20.120.160">
    <property type="entry name" value="HPT domain"/>
    <property type="match status" value="1"/>
</dbReference>
<comment type="subcellular location">
    <subcellularLocation>
        <location evidence="2">Cell inner membrane</location>
        <topology evidence="2">Multi-pass membrane protein</topology>
    </subcellularLocation>
</comment>
<dbReference type="SMART" id="SM00388">
    <property type="entry name" value="HisKA"/>
    <property type="match status" value="1"/>
</dbReference>
<dbReference type="SUPFAM" id="SSF47226">
    <property type="entry name" value="Histidine-containing phosphotransfer domain, HPT domain"/>
    <property type="match status" value="1"/>
</dbReference>
<keyword evidence="11 16" id="KW-1133">Transmembrane helix</keyword>
<evidence type="ECO:0000256" key="7">
    <source>
        <dbReference type="ARBA" id="ARBA00022679"/>
    </source>
</evidence>
<feature type="domain" description="Histidine kinase" evidence="17">
    <location>
        <begin position="339"/>
        <end position="558"/>
    </location>
</feature>
<evidence type="ECO:0000256" key="4">
    <source>
        <dbReference type="ARBA" id="ARBA00022475"/>
    </source>
</evidence>
<dbReference type="InterPro" id="IPR003594">
    <property type="entry name" value="HATPase_dom"/>
</dbReference>
<evidence type="ECO:0000259" key="19">
    <source>
        <dbReference type="PROSITE" id="PS50894"/>
    </source>
</evidence>
<dbReference type="Gene3D" id="3.30.565.10">
    <property type="entry name" value="Histidine kinase-like ATPase, C-terminal domain"/>
    <property type="match status" value="1"/>
</dbReference>
<dbReference type="PRINTS" id="PR00344">
    <property type="entry name" value="BCTRLSENSOR"/>
</dbReference>
<organism evidence="20 21">
    <name type="scientific">Butyricimonas faecalis</name>
    <dbReference type="NCBI Taxonomy" id="2093856"/>
    <lineage>
        <taxon>Bacteria</taxon>
        <taxon>Pseudomonadati</taxon>
        <taxon>Bacteroidota</taxon>
        <taxon>Bacteroidia</taxon>
        <taxon>Bacteroidales</taxon>
        <taxon>Odoribacteraceae</taxon>
        <taxon>Butyricimonas</taxon>
    </lineage>
</organism>
<evidence type="ECO:0000313" key="20">
    <source>
        <dbReference type="EMBL" id="AZS30171.1"/>
    </source>
</evidence>
<evidence type="ECO:0000259" key="17">
    <source>
        <dbReference type="PROSITE" id="PS50109"/>
    </source>
</evidence>
<feature type="domain" description="HPt" evidence="19">
    <location>
        <begin position="730"/>
        <end position="826"/>
    </location>
</feature>
<dbReference type="InterPro" id="IPR001789">
    <property type="entry name" value="Sig_transdc_resp-reg_receiver"/>
</dbReference>
<dbReference type="GO" id="GO:0005886">
    <property type="term" value="C:plasma membrane"/>
    <property type="evidence" value="ECO:0007669"/>
    <property type="project" value="UniProtKB-SubCell"/>
</dbReference>
<dbReference type="Proteomes" id="UP000270673">
    <property type="component" value="Chromosome"/>
</dbReference>
<feature type="modified residue" description="4-aspartylphosphate" evidence="14">
    <location>
        <position position="630"/>
    </location>
</feature>
<proteinExistence type="predicted"/>
<evidence type="ECO:0000256" key="11">
    <source>
        <dbReference type="ARBA" id="ARBA00022989"/>
    </source>
</evidence>
<accession>A0A3Q9IQ44</accession>
<reference evidence="20 21" key="1">
    <citation type="submission" date="2018-10" db="EMBL/GenBank/DDBJ databases">
        <title>Butyricimonas faecalis sp. nov., isolated from human faeces and emended description of the genus Butyricimonas.</title>
        <authorList>
            <person name="Le Roy T."/>
            <person name="Van der Smissen P."/>
            <person name="Paquot A."/>
            <person name="Delzenne N."/>
            <person name="Muccioli G."/>
            <person name="Collet J.-F."/>
            <person name="Cani P.D."/>
        </authorList>
    </citation>
    <scope>NUCLEOTIDE SEQUENCE [LARGE SCALE GENOMIC DNA]</scope>
    <source>
        <strain evidence="20 21">H184</strain>
    </source>
</reference>
<keyword evidence="10" id="KW-0067">ATP-binding</keyword>
<keyword evidence="12 16" id="KW-0472">Membrane</keyword>
<evidence type="ECO:0000256" key="16">
    <source>
        <dbReference type="SAM" id="Phobius"/>
    </source>
</evidence>
<dbReference type="KEGG" id="buy:D8S85_11885"/>
<evidence type="ECO:0000256" key="14">
    <source>
        <dbReference type="PROSITE-ProRule" id="PRU00169"/>
    </source>
</evidence>
<dbReference type="InterPro" id="IPR003661">
    <property type="entry name" value="HisK_dim/P_dom"/>
</dbReference>
<evidence type="ECO:0000256" key="2">
    <source>
        <dbReference type="ARBA" id="ARBA00004429"/>
    </source>
</evidence>